<evidence type="ECO:0000256" key="7">
    <source>
        <dbReference type="ARBA" id="ARBA00023242"/>
    </source>
</evidence>
<keyword evidence="8" id="KW-0472">Membrane</keyword>
<evidence type="ECO:0000256" key="5">
    <source>
        <dbReference type="ARBA" id="ARBA00022723"/>
    </source>
</evidence>
<dbReference type="Proteomes" id="UP000299102">
    <property type="component" value="Unassembled WGS sequence"/>
</dbReference>
<evidence type="ECO:0000313" key="11">
    <source>
        <dbReference type="Proteomes" id="UP000299102"/>
    </source>
</evidence>
<keyword evidence="5" id="KW-0479">Metal-binding</keyword>
<dbReference type="Pfam" id="PF13359">
    <property type="entry name" value="DDE_Tnp_4"/>
    <property type="match status" value="1"/>
</dbReference>
<keyword evidence="8" id="KW-0812">Transmembrane</keyword>
<evidence type="ECO:0000256" key="8">
    <source>
        <dbReference type="SAM" id="Phobius"/>
    </source>
</evidence>
<evidence type="ECO:0000256" key="3">
    <source>
        <dbReference type="ARBA" id="ARBA00006958"/>
    </source>
</evidence>
<dbReference type="GO" id="GO:0005634">
    <property type="term" value="C:nucleus"/>
    <property type="evidence" value="ECO:0007669"/>
    <property type="project" value="UniProtKB-SubCell"/>
</dbReference>
<dbReference type="AlphaFoldDB" id="A0A4C1THN1"/>
<dbReference type="InterPro" id="IPR045249">
    <property type="entry name" value="HARBI1-like"/>
</dbReference>
<gene>
    <name evidence="10" type="primary">ALP1</name>
    <name evidence="10" type="ORF">EVAR_70453_1</name>
</gene>
<evidence type="ECO:0000256" key="4">
    <source>
        <dbReference type="ARBA" id="ARBA00022722"/>
    </source>
</evidence>
<comment type="cofactor">
    <cofactor evidence="1">
        <name>a divalent metal cation</name>
        <dbReference type="ChEBI" id="CHEBI:60240"/>
    </cofactor>
</comment>
<accession>A0A4C1THN1</accession>
<keyword evidence="11" id="KW-1185">Reference proteome</keyword>
<dbReference type="GO" id="GO:0046872">
    <property type="term" value="F:metal ion binding"/>
    <property type="evidence" value="ECO:0007669"/>
    <property type="project" value="UniProtKB-KW"/>
</dbReference>
<dbReference type="PANTHER" id="PTHR22930">
    <property type="match status" value="1"/>
</dbReference>
<evidence type="ECO:0000256" key="1">
    <source>
        <dbReference type="ARBA" id="ARBA00001968"/>
    </source>
</evidence>
<proteinExistence type="inferred from homology"/>
<feature type="domain" description="DDE Tnp4" evidence="9">
    <location>
        <begin position="120"/>
        <end position="182"/>
    </location>
</feature>
<evidence type="ECO:0000313" key="10">
    <source>
        <dbReference type="EMBL" id="GBP12937.1"/>
    </source>
</evidence>
<dbReference type="GO" id="GO:0016787">
    <property type="term" value="F:hydrolase activity"/>
    <property type="evidence" value="ECO:0007669"/>
    <property type="project" value="UniProtKB-KW"/>
</dbReference>
<keyword evidence="8" id="KW-1133">Transmembrane helix</keyword>
<protein>
    <submittedName>
        <fullName evidence="10">Protein ANTAGONIST OF LIKE HETEROCHROMATIN PROTEIN 1</fullName>
    </submittedName>
</protein>
<evidence type="ECO:0000256" key="6">
    <source>
        <dbReference type="ARBA" id="ARBA00022801"/>
    </source>
</evidence>
<dbReference type="InterPro" id="IPR027806">
    <property type="entry name" value="HARBI1_dom"/>
</dbReference>
<evidence type="ECO:0000256" key="2">
    <source>
        <dbReference type="ARBA" id="ARBA00004123"/>
    </source>
</evidence>
<dbReference type="OrthoDB" id="7533242at2759"/>
<name>A0A4C1THN1_EUMVA</name>
<reference evidence="10 11" key="1">
    <citation type="journal article" date="2019" name="Commun. Biol.">
        <title>The bagworm genome reveals a unique fibroin gene that provides high tensile strength.</title>
        <authorList>
            <person name="Kono N."/>
            <person name="Nakamura H."/>
            <person name="Ohtoshi R."/>
            <person name="Tomita M."/>
            <person name="Numata K."/>
            <person name="Arakawa K."/>
        </authorList>
    </citation>
    <scope>NUCLEOTIDE SEQUENCE [LARGE SCALE GENOMIC DNA]</scope>
</reference>
<dbReference type="STRING" id="151549.A0A4C1THN1"/>
<dbReference type="PANTHER" id="PTHR22930:SF85">
    <property type="entry name" value="GH03217P-RELATED"/>
    <property type="match status" value="1"/>
</dbReference>
<keyword evidence="7" id="KW-0539">Nucleus</keyword>
<sequence length="202" mass="23269">MDDNRFRQMLRVDRTQFAHLLSLIENDDVFAKCSGKQFPVDIQLAVVLYRLGSSGESASIRKIASTFGIGDGGTLTKITRRVFKAFLKQLHLYIYWPDPTERSEIVRETFNELPFCVGYVDGTEIKLAEAPIKNHEAFFSRNHVYAIKAQMVCDYKRKIRDVVVGYSGSTHDAKIFKNQAIFFLAPFLLRFFPLAHFLLRLH</sequence>
<feature type="transmembrane region" description="Helical" evidence="8">
    <location>
        <begin position="180"/>
        <end position="199"/>
    </location>
</feature>
<comment type="subcellular location">
    <subcellularLocation>
        <location evidence="2">Nucleus</location>
    </subcellularLocation>
</comment>
<comment type="similarity">
    <text evidence="3">Belongs to the HARBI1 family.</text>
</comment>
<keyword evidence="6" id="KW-0378">Hydrolase</keyword>
<dbReference type="EMBL" id="BGZK01005190">
    <property type="protein sequence ID" value="GBP12937.1"/>
    <property type="molecule type" value="Genomic_DNA"/>
</dbReference>
<dbReference type="GO" id="GO:0004518">
    <property type="term" value="F:nuclease activity"/>
    <property type="evidence" value="ECO:0007669"/>
    <property type="project" value="UniProtKB-KW"/>
</dbReference>
<organism evidence="10 11">
    <name type="scientific">Eumeta variegata</name>
    <name type="common">Bagworm moth</name>
    <name type="synonym">Eumeta japonica</name>
    <dbReference type="NCBI Taxonomy" id="151549"/>
    <lineage>
        <taxon>Eukaryota</taxon>
        <taxon>Metazoa</taxon>
        <taxon>Ecdysozoa</taxon>
        <taxon>Arthropoda</taxon>
        <taxon>Hexapoda</taxon>
        <taxon>Insecta</taxon>
        <taxon>Pterygota</taxon>
        <taxon>Neoptera</taxon>
        <taxon>Endopterygota</taxon>
        <taxon>Lepidoptera</taxon>
        <taxon>Glossata</taxon>
        <taxon>Ditrysia</taxon>
        <taxon>Tineoidea</taxon>
        <taxon>Psychidae</taxon>
        <taxon>Oiketicinae</taxon>
        <taxon>Eumeta</taxon>
    </lineage>
</organism>
<keyword evidence="4" id="KW-0540">Nuclease</keyword>
<evidence type="ECO:0000259" key="9">
    <source>
        <dbReference type="Pfam" id="PF13359"/>
    </source>
</evidence>
<comment type="caution">
    <text evidence="10">The sequence shown here is derived from an EMBL/GenBank/DDBJ whole genome shotgun (WGS) entry which is preliminary data.</text>
</comment>